<keyword evidence="3" id="KW-1185">Reference proteome</keyword>
<dbReference type="AlphaFoldDB" id="A0A1M6HWF9"/>
<name>A0A1M6HWF9_9FIRM</name>
<feature type="transmembrane region" description="Helical" evidence="1">
    <location>
        <begin position="12"/>
        <end position="32"/>
    </location>
</feature>
<organism evidence="2 3">
    <name type="scientific">Thermoclostridium caenicola</name>
    <dbReference type="NCBI Taxonomy" id="659425"/>
    <lineage>
        <taxon>Bacteria</taxon>
        <taxon>Bacillati</taxon>
        <taxon>Bacillota</taxon>
        <taxon>Clostridia</taxon>
        <taxon>Eubacteriales</taxon>
        <taxon>Oscillospiraceae</taxon>
        <taxon>Thermoclostridium</taxon>
    </lineage>
</organism>
<protein>
    <submittedName>
        <fullName evidence="2">Sporulation protein YtrH</fullName>
    </submittedName>
</protein>
<keyword evidence="1" id="KW-1133">Transmembrane helix</keyword>
<accession>A0A1M6HWF9</accession>
<sequence length="112" mass="12185">MSAFFTSIVRNFFVAFGVVIGASVFAGISAILTNKPPLEAMMDIAGSIKIWAMAIALGDTFSSFKVIEKGIFQGEFLSIFKQGIHVVMALLGANAAYGYIRLIQRFGALWRE</sequence>
<evidence type="ECO:0000313" key="3">
    <source>
        <dbReference type="Proteomes" id="UP000324781"/>
    </source>
</evidence>
<dbReference type="Pfam" id="PF14034">
    <property type="entry name" value="Spore_YtrH"/>
    <property type="match status" value="1"/>
</dbReference>
<dbReference type="Proteomes" id="UP000324781">
    <property type="component" value="Unassembled WGS sequence"/>
</dbReference>
<proteinExistence type="predicted"/>
<dbReference type="OrthoDB" id="2381692at2"/>
<feature type="transmembrane region" description="Helical" evidence="1">
    <location>
        <begin position="79"/>
        <end position="100"/>
    </location>
</feature>
<evidence type="ECO:0000313" key="2">
    <source>
        <dbReference type="EMBL" id="SHJ26434.1"/>
    </source>
</evidence>
<dbReference type="EMBL" id="FQZP01000036">
    <property type="protein sequence ID" value="SHJ26434.1"/>
    <property type="molecule type" value="Genomic_DNA"/>
</dbReference>
<gene>
    <name evidence="2" type="ORF">SAMN05444373_10363</name>
</gene>
<reference evidence="2 3" key="1">
    <citation type="submission" date="2016-11" db="EMBL/GenBank/DDBJ databases">
        <authorList>
            <person name="Varghese N."/>
            <person name="Submissions S."/>
        </authorList>
    </citation>
    <scope>NUCLEOTIDE SEQUENCE [LARGE SCALE GENOMIC DNA]</scope>
    <source>
        <strain evidence="2 3">DSM 19027</strain>
    </source>
</reference>
<dbReference type="RefSeq" id="WP_149679086.1">
    <property type="nucleotide sequence ID" value="NZ_DAONMB010000010.1"/>
</dbReference>
<keyword evidence="1" id="KW-0812">Transmembrane</keyword>
<evidence type="ECO:0000256" key="1">
    <source>
        <dbReference type="SAM" id="Phobius"/>
    </source>
</evidence>
<keyword evidence="1" id="KW-0472">Membrane</keyword>
<dbReference type="InterPro" id="IPR025689">
    <property type="entry name" value="Spore_YtrH"/>
</dbReference>